<dbReference type="InterPro" id="IPR000477">
    <property type="entry name" value="RT_dom"/>
</dbReference>
<dbReference type="Pfam" id="PF17921">
    <property type="entry name" value="Integrase_H2C2"/>
    <property type="match status" value="1"/>
</dbReference>
<dbReference type="InterPro" id="IPR036397">
    <property type="entry name" value="RNaseH_sf"/>
</dbReference>
<dbReference type="GO" id="GO:0006508">
    <property type="term" value="P:proteolysis"/>
    <property type="evidence" value="ECO:0007669"/>
    <property type="project" value="InterPro"/>
</dbReference>
<dbReference type="VEuPathDB" id="ToxoDB:EPH_0047820"/>
<evidence type="ECO:0000256" key="10">
    <source>
        <dbReference type="ARBA" id="ARBA00022918"/>
    </source>
</evidence>
<dbReference type="GO" id="GO:0005634">
    <property type="term" value="C:nucleus"/>
    <property type="evidence" value="ECO:0007669"/>
    <property type="project" value="UniProtKB-SubCell"/>
</dbReference>
<keyword evidence="9" id="KW-0229">DNA integration</keyword>
<reference evidence="18" key="1">
    <citation type="submission" date="2013-10" db="EMBL/GenBank/DDBJ databases">
        <title>Genomic analysis of the causative agents of coccidiosis in chickens.</title>
        <authorList>
            <person name="Reid A.J."/>
            <person name="Blake D."/>
            <person name="Billington K."/>
            <person name="Browne H."/>
            <person name="Dunn M."/>
            <person name="Hung S."/>
            <person name="Kawahara F."/>
            <person name="Miranda-Saavedra D."/>
            <person name="Mourier T."/>
            <person name="Nagra H."/>
            <person name="Otto T.D."/>
            <person name="Rawlings N."/>
            <person name="Sanchez A."/>
            <person name="Sanders M."/>
            <person name="Subramaniam C."/>
            <person name="Tay Y."/>
            <person name="Dear P."/>
            <person name="Doerig C."/>
            <person name="Gruber A."/>
            <person name="Parkinson J."/>
            <person name="Shirley M."/>
            <person name="Wan K.L."/>
            <person name="Berriman M."/>
            <person name="Tomley F."/>
            <person name="Pain A."/>
        </authorList>
    </citation>
    <scope>NUCLEOTIDE SEQUENCE [LARGE SCALE GENOMIC DNA]</scope>
    <source>
        <strain evidence="18">Houghton</strain>
    </source>
</reference>
<gene>
    <name evidence="18" type="ORF">EPH_0047820</name>
</gene>
<dbReference type="SUPFAM" id="SSF50630">
    <property type="entry name" value="Acid proteases"/>
    <property type="match status" value="1"/>
</dbReference>
<protein>
    <submittedName>
        <fullName evidence="18">OSJNBb0045P24.14 protein, related</fullName>
    </submittedName>
</protein>
<dbReference type="InterPro" id="IPR023780">
    <property type="entry name" value="Chromo_domain"/>
</dbReference>
<dbReference type="InterPro" id="IPR001995">
    <property type="entry name" value="Peptidase_A2_cat"/>
</dbReference>
<keyword evidence="5" id="KW-0255">Endonuclease</keyword>
<evidence type="ECO:0000256" key="9">
    <source>
        <dbReference type="ARBA" id="ARBA00022908"/>
    </source>
</evidence>
<dbReference type="PROSITE" id="PS00598">
    <property type="entry name" value="CHROMO_1"/>
    <property type="match status" value="1"/>
</dbReference>
<feature type="domain" description="Integrase catalytic" evidence="17">
    <location>
        <begin position="1061"/>
        <end position="1223"/>
    </location>
</feature>
<dbReference type="PROSITE" id="PS50175">
    <property type="entry name" value="ASP_PROT_RETROV"/>
    <property type="match status" value="1"/>
</dbReference>
<dbReference type="SUPFAM" id="SSF56672">
    <property type="entry name" value="DNA/RNA polymerases"/>
    <property type="match status" value="1"/>
</dbReference>
<keyword evidence="2" id="KW-0808">Transferase</keyword>
<dbReference type="OrthoDB" id="2013610at2759"/>
<feature type="region of interest" description="Disordered" evidence="13">
    <location>
        <begin position="77"/>
        <end position="121"/>
    </location>
</feature>
<accession>U6GBW4</accession>
<dbReference type="InterPro" id="IPR023779">
    <property type="entry name" value="Chromodomain_CS"/>
</dbReference>
<dbReference type="InterPro" id="IPR001584">
    <property type="entry name" value="Integrase_cat-core"/>
</dbReference>
<dbReference type="GO" id="GO:0004190">
    <property type="term" value="F:aspartic-type endopeptidase activity"/>
    <property type="evidence" value="ECO:0007669"/>
    <property type="project" value="InterPro"/>
</dbReference>
<dbReference type="PROSITE" id="PS50878">
    <property type="entry name" value="RT_POL"/>
    <property type="match status" value="1"/>
</dbReference>
<dbReference type="InterPro" id="IPR000953">
    <property type="entry name" value="Chromo/chromo_shadow_dom"/>
</dbReference>
<keyword evidence="4" id="KW-0540">Nuclease</keyword>
<dbReference type="CDD" id="cd01647">
    <property type="entry name" value="RT_LTR"/>
    <property type="match status" value="1"/>
</dbReference>
<dbReference type="PROSITE" id="PS50013">
    <property type="entry name" value="CHROMO_2"/>
    <property type="match status" value="1"/>
</dbReference>
<evidence type="ECO:0000259" key="15">
    <source>
        <dbReference type="PROSITE" id="PS50175"/>
    </source>
</evidence>
<evidence type="ECO:0000256" key="12">
    <source>
        <dbReference type="ARBA" id="ARBA00023268"/>
    </source>
</evidence>
<dbReference type="GO" id="GO:0004519">
    <property type="term" value="F:endonuclease activity"/>
    <property type="evidence" value="ECO:0007669"/>
    <property type="project" value="UniProtKB-KW"/>
</dbReference>
<keyword evidence="7" id="KW-0460">Magnesium</keyword>
<dbReference type="Pfam" id="PF00385">
    <property type="entry name" value="Chromo"/>
    <property type="match status" value="1"/>
</dbReference>
<dbReference type="CDD" id="cd00303">
    <property type="entry name" value="retropepsin_like"/>
    <property type="match status" value="1"/>
</dbReference>
<dbReference type="CDD" id="cd00024">
    <property type="entry name" value="CD_CSD"/>
    <property type="match status" value="1"/>
</dbReference>
<dbReference type="SMART" id="SM00298">
    <property type="entry name" value="CHROMO"/>
    <property type="match status" value="1"/>
</dbReference>
<evidence type="ECO:0000256" key="5">
    <source>
        <dbReference type="ARBA" id="ARBA00022759"/>
    </source>
</evidence>
<dbReference type="Pfam" id="PF00078">
    <property type="entry name" value="RVT_1"/>
    <property type="match status" value="1"/>
</dbReference>
<evidence type="ECO:0000256" key="7">
    <source>
        <dbReference type="ARBA" id="ARBA00022842"/>
    </source>
</evidence>
<dbReference type="InterPro" id="IPR012337">
    <property type="entry name" value="RNaseH-like_sf"/>
</dbReference>
<dbReference type="PANTHER" id="PTHR37984:SF5">
    <property type="entry name" value="PROTEIN NYNRIN-LIKE"/>
    <property type="match status" value="1"/>
</dbReference>
<dbReference type="InterPro" id="IPR050951">
    <property type="entry name" value="Retrovirus_Pol_polyprotein"/>
</dbReference>
<feature type="compositionally biased region" description="Basic residues" evidence="13">
    <location>
        <begin position="873"/>
        <end position="882"/>
    </location>
</feature>
<dbReference type="FunFam" id="3.30.420.10:FF:000032">
    <property type="entry name" value="Retrovirus-related Pol polyprotein from transposon 297-like Protein"/>
    <property type="match status" value="1"/>
</dbReference>
<evidence type="ECO:0000256" key="6">
    <source>
        <dbReference type="ARBA" id="ARBA00022801"/>
    </source>
</evidence>
<evidence type="ECO:0000256" key="4">
    <source>
        <dbReference type="ARBA" id="ARBA00022722"/>
    </source>
</evidence>
<evidence type="ECO:0000259" key="17">
    <source>
        <dbReference type="PROSITE" id="PS50994"/>
    </source>
</evidence>
<dbReference type="PANTHER" id="PTHR37984">
    <property type="entry name" value="PROTEIN CBG26694"/>
    <property type="match status" value="1"/>
</dbReference>
<proteinExistence type="predicted"/>
<dbReference type="InterPro" id="IPR043128">
    <property type="entry name" value="Rev_trsase/Diguanyl_cyclase"/>
</dbReference>
<dbReference type="Pfam" id="PF17919">
    <property type="entry name" value="RT_RNaseH_2"/>
    <property type="match status" value="1"/>
</dbReference>
<dbReference type="Gene3D" id="2.40.50.40">
    <property type="match status" value="1"/>
</dbReference>
<evidence type="ECO:0000259" key="16">
    <source>
        <dbReference type="PROSITE" id="PS50878"/>
    </source>
</evidence>
<keyword evidence="10" id="KW-0695">RNA-directed DNA polymerase</keyword>
<dbReference type="GO" id="GO:0015074">
    <property type="term" value="P:DNA integration"/>
    <property type="evidence" value="ECO:0007669"/>
    <property type="project" value="UniProtKB-KW"/>
</dbReference>
<dbReference type="SUPFAM" id="SSF54160">
    <property type="entry name" value="Chromo domain-like"/>
    <property type="match status" value="1"/>
</dbReference>
<feature type="domain" description="Reverse transcriptase" evidence="16">
    <location>
        <begin position="512"/>
        <end position="696"/>
    </location>
</feature>
<keyword evidence="6" id="KW-0378">Hydrolase</keyword>
<dbReference type="SUPFAM" id="SSF53098">
    <property type="entry name" value="Ribonuclease H-like"/>
    <property type="match status" value="1"/>
</dbReference>
<evidence type="ECO:0000256" key="11">
    <source>
        <dbReference type="ARBA" id="ARBA00023242"/>
    </source>
</evidence>
<comment type="subcellular location">
    <subcellularLocation>
        <location evidence="1">Nucleus</location>
    </subcellularLocation>
</comment>
<name>U6GBW4_9EIME</name>
<reference evidence="18" key="2">
    <citation type="submission" date="2013-10" db="EMBL/GenBank/DDBJ databases">
        <authorList>
            <person name="Aslett M."/>
        </authorList>
    </citation>
    <scope>NUCLEOTIDE SEQUENCE [LARGE SCALE GENOMIC DNA]</scope>
    <source>
        <strain evidence="18">Houghton</strain>
    </source>
</reference>
<evidence type="ECO:0000256" key="13">
    <source>
        <dbReference type="SAM" id="MobiDB-lite"/>
    </source>
</evidence>
<evidence type="ECO:0000259" key="14">
    <source>
        <dbReference type="PROSITE" id="PS50013"/>
    </source>
</evidence>
<feature type="domain" description="Chromo" evidence="14">
    <location>
        <begin position="1307"/>
        <end position="1364"/>
    </location>
</feature>
<dbReference type="InterPro" id="IPR001969">
    <property type="entry name" value="Aspartic_peptidase_AS"/>
</dbReference>
<keyword evidence="19" id="KW-1185">Reference proteome</keyword>
<feature type="compositionally biased region" description="Basic and acidic residues" evidence="13">
    <location>
        <begin position="108"/>
        <end position="118"/>
    </location>
</feature>
<evidence type="ECO:0000256" key="3">
    <source>
        <dbReference type="ARBA" id="ARBA00022695"/>
    </source>
</evidence>
<dbReference type="Gene3D" id="3.30.70.270">
    <property type="match status" value="2"/>
</dbReference>
<dbReference type="GO" id="GO:0003723">
    <property type="term" value="F:RNA binding"/>
    <property type="evidence" value="ECO:0007669"/>
    <property type="project" value="UniProtKB-KW"/>
</dbReference>
<evidence type="ECO:0000313" key="18">
    <source>
        <dbReference type="EMBL" id="CDI77620.1"/>
    </source>
</evidence>
<dbReference type="Gene3D" id="3.10.10.10">
    <property type="entry name" value="HIV Type 1 Reverse Transcriptase, subunit A, domain 1"/>
    <property type="match status" value="1"/>
</dbReference>
<dbReference type="InterPro" id="IPR041577">
    <property type="entry name" value="RT_RNaseH_2"/>
</dbReference>
<evidence type="ECO:0000256" key="1">
    <source>
        <dbReference type="ARBA" id="ARBA00004123"/>
    </source>
</evidence>
<dbReference type="PROSITE" id="PS50994">
    <property type="entry name" value="INTEGRASE"/>
    <property type="match status" value="1"/>
</dbReference>
<dbReference type="Proteomes" id="UP000018201">
    <property type="component" value="Unassembled WGS sequence"/>
</dbReference>
<sequence>MPNTCSYGDRRGKSHFIDSRTTEGAAISTFKRGSLGVAGDKRARLPNRGRGVMCTVATEPNAIPVSPRWAEKLIHKEQGAPADDQRPTACRKLSAERQTAAQAPAGNGEEKRNTDNSRDVNVGVSVEDRQSVTNVELPPLWRELVANEGSKMERMLCTVGAPAVLPVEVAGRSCEALLDTGASRSFINPRLVEALQLKVWKLSDVCVFTIANGAQLRIDRTVKRLTVWCGRECFTGDYLVGAVPYDIVLGLDWLTRHKVSWYFQSDKLRMYLDGRWCELPLVRTHMAKRTEDDNQVAPKRTPAEQAYDLLARQVAQMTEEEATALLQSSPTRTKPRTRPGKKVPIKALIEQARANTTGLRTPLHGWNMVLALPEVEVSVALRIPEEQQGALCCAIISHANTQAKEALPTPAVDIPHATDDEDSPWPTAKLEFTLFDEWMQSSDSQDLPQEIREVLQTHRHVFPDSLPPGLPPKRPHDHRILLAPGKLPTKSALYRMTPDQLRFHEQEIAKLSAHGWIVPTYSLICAPTIMVDKRDDGTGERQMRMVVNYQALNALTVVPGFPLPPVQTILEMLSGAKYFSTLDLEAGFHQIRMAKEDRWKTAFRSILGLFEYKVMPFGMKGAPATFQANIHAYLQPLLGHGVIAYLDDALIYSADLPTHVVLLRKVLSIFLTNQFYPKFRKCQFARQELTYLGYTISAEGIKPATDKIEAIRVCPEAMRRKYANISRPLITLTRKDTPFHWTDAHTQAVCQLKRRLIDYTTLQVPDTCKPFELYTDASGYAIGGVLEKAGQPIGFLSQAMTPVQQKYSIYDQELLALVTALDKWSHLLRVAKWPMRCLVFLVIPPHNPAPRLSPPPLSGSFAPLLLASAHPAPAHHTRRTQVNHRQLAGIRRRPPRPRPQSPPSLSQANESSPDDSEPSSIPPVRPAVSATLDWPAAYAKYPVFRVPYTSAVQATGATVQLEFRNRLLAFRFVPPFLSVCLHGLWRIRLPQFPEFPTHLLYNHHDHVTAGHRGQKKTFLSLSKLYYWPGMHTYTNAYVESCTQCRASKSLNQKPAGLLQQLIIPPRRWSHVSLDFITDLPLTTTGHDSILVLVDSLSKMAHFVPAKKTFTAADTVDVLADRLIRCHGLPEVLISGRDPRFQSDLWQQLCARFNIKRALSSSYHPQSDGQTERVNRTLEQMLRTYIQSDEREWECLLPALELVYNSTSHSSTELSPFEVMIGENPLTAADLDVVGALSPILTPPMTKLFRHLCDRAQRHILKAKCQQKHYADTRRREVEYALVPDRPQEAVVEWPPTRDAAGNPTDQYEVDYIMDQRGSGDEAYYLVKWRGFLEEQATWEPASHLEGCPALLRAWRRRQRNSAPP</sequence>
<dbReference type="GO" id="GO:0003964">
    <property type="term" value="F:RNA-directed DNA polymerase activity"/>
    <property type="evidence" value="ECO:0007669"/>
    <property type="project" value="UniProtKB-KW"/>
</dbReference>
<keyword evidence="8" id="KW-0694">RNA-binding</keyword>
<dbReference type="Gene3D" id="1.10.340.70">
    <property type="match status" value="1"/>
</dbReference>
<feature type="region of interest" description="Disordered" evidence="13">
    <location>
        <begin position="872"/>
        <end position="924"/>
    </location>
</feature>
<dbReference type="InterPro" id="IPR021109">
    <property type="entry name" value="Peptidase_aspartic_dom_sf"/>
</dbReference>
<keyword evidence="11" id="KW-0539">Nucleus</keyword>
<dbReference type="InterPro" id="IPR043502">
    <property type="entry name" value="DNA/RNA_pol_sf"/>
</dbReference>
<dbReference type="Gene3D" id="2.40.70.10">
    <property type="entry name" value="Acid Proteases"/>
    <property type="match status" value="1"/>
</dbReference>
<evidence type="ECO:0000256" key="8">
    <source>
        <dbReference type="ARBA" id="ARBA00022884"/>
    </source>
</evidence>
<evidence type="ECO:0000256" key="2">
    <source>
        <dbReference type="ARBA" id="ARBA00022679"/>
    </source>
</evidence>
<feature type="domain" description="Peptidase A2" evidence="15">
    <location>
        <begin position="174"/>
        <end position="248"/>
    </location>
</feature>
<organism evidence="18 19">
    <name type="scientific">Eimeria praecox</name>
    <dbReference type="NCBI Taxonomy" id="51316"/>
    <lineage>
        <taxon>Eukaryota</taxon>
        <taxon>Sar</taxon>
        <taxon>Alveolata</taxon>
        <taxon>Apicomplexa</taxon>
        <taxon>Conoidasida</taxon>
        <taxon>Coccidia</taxon>
        <taxon>Eucoccidiorida</taxon>
        <taxon>Eimeriorina</taxon>
        <taxon>Eimeriidae</taxon>
        <taxon>Eimeria</taxon>
    </lineage>
</organism>
<dbReference type="EMBL" id="HG691515">
    <property type="protein sequence ID" value="CDI77620.1"/>
    <property type="molecule type" value="Genomic_DNA"/>
</dbReference>
<dbReference type="Gene3D" id="3.30.420.10">
    <property type="entry name" value="Ribonuclease H-like superfamily/Ribonuclease H"/>
    <property type="match status" value="1"/>
</dbReference>
<dbReference type="InterPro" id="IPR016197">
    <property type="entry name" value="Chromo-like_dom_sf"/>
</dbReference>
<dbReference type="PROSITE" id="PS00141">
    <property type="entry name" value="ASP_PROTEASE"/>
    <property type="match status" value="1"/>
</dbReference>
<feature type="compositionally biased region" description="Basic and acidic residues" evidence="13">
    <location>
        <begin position="77"/>
        <end position="86"/>
    </location>
</feature>
<evidence type="ECO:0000313" key="19">
    <source>
        <dbReference type="Proteomes" id="UP000018201"/>
    </source>
</evidence>
<keyword evidence="3" id="KW-0548">Nucleotidyltransferase</keyword>
<keyword evidence="12" id="KW-0511">Multifunctional enzyme</keyword>
<dbReference type="Pfam" id="PF08284">
    <property type="entry name" value="RVP_2"/>
    <property type="match status" value="1"/>
</dbReference>
<dbReference type="InterPro" id="IPR041588">
    <property type="entry name" value="Integrase_H2C2"/>
</dbReference>